<organism evidence="8 9">
    <name type="scientific">Elysia crispata</name>
    <name type="common">lettuce slug</name>
    <dbReference type="NCBI Taxonomy" id="231223"/>
    <lineage>
        <taxon>Eukaryota</taxon>
        <taxon>Metazoa</taxon>
        <taxon>Spiralia</taxon>
        <taxon>Lophotrochozoa</taxon>
        <taxon>Mollusca</taxon>
        <taxon>Gastropoda</taxon>
        <taxon>Heterobranchia</taxon>
        <taxon>Euthyneura</taxon>
        <taxon>Panpulmonata</taxon>
        <taxon>Sacoglossa</taxon>
        <taxon>Placobranchoidea</taxon>
        <taxon>Plakobranchidae</taxon>
        <taxon>Elysia</taxon>
    </lineage>
</organism>
<keyword evidence="4 5" id="KW-0175">Coiled coil</keyword>
<feature type="domain" description="UBZ1-type" evidence="7">
    <location>
        <begin position="1016"/>
        <end position="1042"/>
    </location>
</feature>
<evidence type="ECO:0000313" key="9">
    <source>
        <dbReference type="Proteomes" id="UP001283361"/>
    </source>
</evidence>
<feature type="region of interest" description="Disordered" evidence="6">
    <location>
        <begin position="590"/>
        <end position="611"/>
    </location>
</feature>
<feature type="region of interest" description="Disordered" evidence="6">
    <location>
        <begin position="927"/>
        <end position="964"/>
    </location>
</feature>
<accession>A0AAE0ZD53</accession>
<evidence type="ECO:0000259" key="7">
    <source>
        <dbReference type="Pfam" id="PF18112"/>
    </source>
</evidence>
<keyword evidence="9" id="KW-1185">Reference proteome</keyword>
<dbReference type="InterPro" id="IPR041641">
    <property type="entry name" value="CALCOCO1/2_Zn_UBZ1"/>
</dbReference>
<evidence type="ECO:0000256" key="5">
    <source>
        <dbReference type="SAM" id="Coils"/>
    </source>
</evidence>
<feature type="region of interest" description="Disordered" evidence="6">
    <location>
        <begin position="825"/>
        <end position="862"/>
    </location>
</feature>
<reference evidence="8" key="1">
    <citation type="journal article" date="2023" name="G3 (Bethesda)">
        <title>A reference genome for the long-term kleptoplast-retaining sea slug Elysia crispata morphotype clarki.</title>
        <authorList>
            <person name="Eastman K.E."/>
            <person name="Pendleton A.L."/>
            <person name="Shaikh M.A."/>
            <person name="Suttiyut T."/>
            <person name="Ogas R."/>
            <person name="Tomko P."/>
            <person name="Gavelis G."/>
            <person name="Widhalm J.R."/>
            <person name="Wisecaver J.H."/>
        </authorList>
    </citation>
    <scope>NUCLEOTIDE SEQUENCE</scope>
    <source>
        <strain evidence="8">ECLA1</strain>
    </source>
</reference>
<dbReference type="CDD" id="cd21965">
    <property type="entry name" value="Zn-C2H2_CALCOCO1_TAX1BP1_like"/>
    <property type="match status" value="1"/>
</dbReference>
<keyword evidence="1" id="KW-0479">Metal-binding</keyword>
<gene>
    <name evidence="8" type="ORF">RRG08_017653</name>
</gene>
<feature type="compositionally biased region" description="Polar residues" evidence="6">
    <location>
        <begin position="847"/>
        <end position="858"/>
    </location>
</feature>
<keyword evidence="3" id="KW-0862">Zinc</keyword>
<feature type="region of interest" description="Disordered" evidence="6">
    <location>
        <begin position="210"/>
        <end position="237"/>
    </location>
</feature>
<proteinExistence type="predicted"/>
<evidence type="ECO:0000256" key="2">
    <source>
        <dbReference type="ARBA" id="ARBA00022771"/>
    </source>
</evidence>
<evidence type="ECO:0000256" key="1">
    <source>
        <dbReference type="ARBA" id="ARBA00022723"/>
    </source>
</evidence>
<evidence type="ECO:0000256" key="4">
    <source>
        <dbReference type="ARBA" id="ARBA00023054"/>
    </source>
</evidence>
<feature type="coiled-coil region" evidence="5">
    <location>
        <begin position="379"/>
        <end position="420"/>
    </location>
</feature>
<evidence type="ECO:0000256" key="3">
    <source>
        <dbReference type="ARBA" id="ARBA00022833"/>
    </source>
</evidence>
<dbReference type="Pfam" id="PF18112">
    <property type="entry name" value="Zn-C2H2_12"/>
    <property type="match status" value="1"/>
</dbReference>
<feature type="coiled-coil region" evidence="5">
    <location>
        <begin position="241"/>
        <end position="271"/>
    </location>
</feature>
<dbReference type="Proteomes" id="UP001283361">
    <property type="component" value="Unassembled WGS sequence"/>
</dbReference>
<sequence length="1051" mass="113799">MIFARSTPTRYWFRVRPGVGTSVLSPREKGNPPIASNIIELVTRSTYASKAESQGVCKLNCSHWPIEVNRSQLGISKLGKGGRKYEGTVTWRLKCRWIDNDKDLSILKPFVFTFYNRQGWIGLPLKPRHHQLCQKSDTLSMPSKHYDAAHQWQSLHTPPLKSAHLDYKVLLMKKMSELNSSTNNHQLATGMAAYENFCASDNVMPINSTKQSSFDQLRSRQMNGGDSPLSPSSPISWQDHQQHVRSLVQELEERKRNEEQLQHIIKVLNQRQLILNGGDFDQGNGPSLTPDGLPAAPSSDGLLESVKDGHIRRLGRDLTMLKAKLHETEASLSTAQRERDSAFQQVASFTALLADSDRRATNLQHQLSAVTSARGAEKMAILNAMLEKQKAEISTLKESVQRLNRENQSLKENAAILSSRQPSSLGNSGGSTSVAGCSQELDYLHKVVDTLKATVQEQHAKLCSLRPLQDKASQALSIMSGSIKAQSFPVTSSSSASRAATASLARSVRRPAVKGAVVTLDNSEWSVDGIKDLPSSTTTAVPSTTTVTLNNNLGGPSNMNASSRSNQAVQDDETVNSLGNMMQKFKLVDSKPIPGVSGDRMDSEGKQGENGIDAVDNPSYFLTAPQNNFNQSSESKFKTASSDKFALGVLNPTASGSKSQSQVIASCRSDFHTAAAAAVPTSSGTRPLSRSEVIGVNSGLVRPSISRSSSAHVSSGALPKEASIQDLLAALGGKSVSPLNPAATTTLVTGSVPTPELLPSRFPLMTGMVGCGASSSAQQLPRHAQPQFQFEAEIDEGCSTHPVAVDTNFQHQAMSGYHQQRLPVSSSVFSPQPPPPHQKSTSSPSPLSTYQTASTAVTSDRDGMHVLNKHMMGGGNVIYKQNPQLMQTQQIPFVVGSLQAPISQHLTFTAQAPPSHGIQLPQEKLQYPTNVSPPLGNQQAVYSNSSQQGQAQPLDPSGPRVHSDRACPVCGQDFSHVPMEDFQAHVYECFDEAGPETMKAPGEERSANIGVGGSDRTCPVCNERFEISVPQAEYERHVHNHFGEENFEIVS</sequence>
<protein>
    <recommendedName>
        <fullName evidence="7">UBZ1-type domain-containing protein</fullName>
    </recommendedName>
</protein>
<keyword evidence="2" id="KW-0863">Zinc-finger</keyword>
<dbReference type="EMBL" id="JAWDGP010004246">
    <property type="protein sequence ID" value="KAK3766212.1"/>
    <property type="molecule type" value="Genomic_DNA"/>
</dbReference>
<feature type="compositionally biased region" description="Polar residues" evidence="6">
    <location>
        <begin position="927"/>
        <end position="951"/>
    </location>
</feature>
<dbReference type="GO" id="GO:0008270">
    <property type="term" value="F:zinc ion binding"/>
    <property type="evidence" value="ECO:0007669"/>
    <property type="project" value="UniProtKB-KW"/>
</dbReference>
<dbReference type="AlphaFoldDB" id="A0AAE0ZD53"/>
<evidence type="ECO:0000313" key="8">
    <source>
        <dbReference type="EMBL" id="KAK3766212.1"/>
    </source>
</evidence>
<comment type="caution">
    <text evidence="8">The sequence shown here is derived from an EMBL/GenBank/DDBJ whole genome shotgun (WGS) entry which is preliminary data.</text>
</comment>
<name>A0AAE0ZD53_9GAST</name>
<dbReference type="CDD" id="cd14686">
    <property type="entry name" value="bZIP"/>
    <property type="match status" value="1"/>
</dbReference>
<evidence type="ECO:0000256" key="6">
    <source>
        <dbReference type="SAM" id="MobiDB-lite"/>
    </source>
</evidence>
<dbReference type="Gene3D" id="1.10.287.1490">
    <property type="match status" value="1"/>
</dbReference>
<dbReference type="Gene3D" id="6.20.250.40">
    <property type="match status" value="1"/>
</dbReference>